<accession>A0ABR2ESE1</accession>
<protein>
    <submittedName>
        <fullName evidence="1">Uncharacterized protein</fullName>
    </submittedName>
</protein>
<dbReference type="Proteomes" id="UP001472677">
    <property type="component" value="Unassembled WGS sequence"/>
</dbReference>
<name>A0ABR2ESE1_9ROSI</name>
<sequence length="90" mass="10156">MGKKKSERGDDSSLGDGLFSGWKAGLHYHHGKGNESNAGGIEELEHLSSINRNPDDHRMYVSSILVKGVYMRKDDRQARRQDSQCQAPQW</sequence>
<keyword evidence="2" id="KW-1185">Reference proteome</keyword>
<evidence type="ECO:0000313" key="2">
    <source>
        <dbReference type="Proteomes" id="UP001472677"/>
    </source>
</evidence>
<dbReference type="EMBL" id="JBBPBM010000010">
    <property type="protein sequence ID" value="KAK8564928.1"/>
    <property type="molecule type" value="Genomic_DNA"/>
</dbReference>
<evidence type="ECO:0000313" key="1">
    <source>
        <dbReference type="EMBL" id="KAK8564928.1"/>
    </source>
</evidence>
<proteinExistence type="predicted"/>
<reference evidence="1 2" key="1">
    <citation type="journal article" date="2024" name="G3 (Bethesda)">
        <title>Genome assembly of Hibiscus sabdariffa L. provides insights into metabolisms of medicinal natural products.</title>
        <authorList>
            <person name="Kim T."/>
        </authorList>
    </citation>
    <scope>NUCLEOTIDE SEQUENCE [LARGE SCALE GENOMIC DNA]</scope>
    <source>
        <strain evidence="1">TK-2024</strain>
        <tissue evidence="1">Old leaves</tissue>
    </source>
</reference>
<comment type="caution">
    <text evidence="1">The sequence shown here is derived from an EMBL/GenBank/DDBJ whole genome shotgun (WGS) entry which is preliminary data.</text>
</comment>
<organism evidence="1 2">
    <name type="scientific">Hibiscus sabdariffa</name>
    <name type="common">roselle</name>
    <dbReference type="NCBI Taxonomy" id="183260"/>
    <lineage>
        <taxon>Eukaryota</taxon>
        <taxon>Viridiplantae</taxon>
        <taxon>Streptophyta</taxon>
        <taxon>Embryophyta</taxon>
        <taxon>Tracheophyta</taxon>
        <taxon>Spermatophyta</taxon>
        <taxon>Magnoliopsida</taxon>
        <taxon>eudicotyledons</taxon>
        <taxon>Gunneridae</taxon>
        <taxon>Pentapetalae</taxon>
        <taxon>rosids</taxon>
        <taxon>malvids</taxon>
        <taxon>Malvales</taxon>
        <taxon>Malvaceae</taxon>
        <taxon>Malvoideae</taxon>
        <taxon>Hibiscus</taxon>
    </lineage>
</organism>
<gene>
    <name evidence="1" type="ORF">V6N12_058505</name>
</gene>